<dbReference type="GO" id="GO:0006777">
    <property type="term" value="P:Mo-molybdopterin cofactor biosynthetic process"/>
    <property type="evidence" value="ECO:0007669"/>
    <property type="project" value="InterPro"/>
</dbReference>
<evidence type="ECO:0000256" key="8">
    <source>
        <dbReference type="ARBA" id="ARBA00030781"/>
    </source>
</evidence>
<evidence type="ECO:0000256" key="4">
    <source>
        <dbReference type="ARBA" id="ARBA00013858"/>
    </source>
</evidence>
<dbReference type="InterPro" id="IPR036563">
    <property type="entry name" value="MoaE_sf"/>
</dbReference>
<dbReference type="EMBL" id="JACNLK010000054">
    <property type="protein sequence ID" value="MBC8208807.1"/>
    <property type="molecule type" value="Genomic_DNA"/>
</dbReference>
<evidence type="ECO:0000256" key="7">
    <source>
        <dbReference type="ARBA" id="ARBA00030407"/>
    </source>
</evidence>
<comment type="subunit">
    <text evidence="5">Heterotetramer of 2 MoaD subunits and 2 MoaE subunits. Also stable as homodimer. The enzyme changes between these two forms during catalysis.</text>
</comment>
<reference evidence="11 12" key="1">
    <citation type="submission" date="2020-08" db="EMBL/GenBank/DDBJ databases">
        <title>Bridging the membrane lipid divide: bacteria of the FCB group superphylum have the potential to synthesize archaeal ether lipids.</title>
        <authorList>
            <person name="Villanueva L."/>
            <person name="Von Meijenfeldt F.A.B."/>
            <person name="Westbye A.B."/>
            <person name="Yadav S."/>
            <person name="Hopmans E.C."/>
            <person name="Dutilh B.E."/>
            <person name="Sinninghe Damste J.S."/>
        </authorList>
    </citation>
    <scope>NUCLEOTIDE SEQUENCE [LARGE SCALE GENOMIC DNA]</scope>
    <source>
        <strain evidence="11">NIOZ-UU81</strain>
    </source>
</reference>
<comment type="caution">
    <text evidence="11">The sequence shown here is derived from an EMBL/GenBank/DDBJ whole genome shotgun (WGS) entry which is preliminary data.</text>
</comment>
<accession>A0A8J6TDV9</accession>
<evidence type="ECO:0000256" key="9">
    <source>
        <dbReference type="ARBA" id="ARBA00032474"/>
    </source>
</evidence>
<comment type="catalytic activity">
    <reaction evidence="10">
        <text>2 [molybdopterin-synthase sulfur-carrier protein]-C-terminal-Gly-aminoethanethioate + cyclic pyranopterin phosphate + H2O = molybdopterin + 2 [molybdopterin-synthase sulfur-carrier protein]-C-terminal Gly-Gly + 2 H(+)</text>
        <dbReference type="Rhea" id="RHEA:26333"/>
        <dbReference type="Rhea" id="RHEA-COMP:12202"/>
        <dbReference type="Rhea" id="RHEA-COMP:19907"/>
        <dbReference type="ChEBI" id="CHEBI:15377"/>
        <dbReference type="ChEBI" id="CHEBI:15378"/>
        <dbReference type="ChEBI" id="CHEBI:58698"/>
        <dbReference type="ChEBI" id="CHEBI:59648"/>
        <dbReference type="ChEBI" id="CHEBI:90778"/>
        <dbReference type="ChEBI" id="CHEBI:232372"/>
        <dbReference type="EC" id="2.8.1.12"/>
    </reaction>
</comment>
<evidence type="ECO:0000256" key="6">
    <source>
        <dbReference type="ARBA" id="ARBA00029745"/>
    </source>
</evidence>
<name>A0A8J6TDV9_9BACT</name>
<dbReference type="UniPathway" id="UPA00344"/>
<dbReference type="Pfam" id="PF02391">
    <property type="entry name" value="MoaE"/>
    <property type="match status" value="1"/>
</dbReference>
<comment type="similarity">
    <text evidence="2">Belongs to the MoaE family.</text>
</comment>
<comment type="pathway">
    <text evidence="1">Cofactor biosynthesis; molybdopterin biosynthesis.</text>
</comment>
<dbReference type="EC" id="2.8.1.12" evidence="3"/>
<evidence type="ECO:0000313" key="11">
    <source>
        <dbReference type="EMBL" id="MBC8208807.1"/>
    </source>
</evidence>
<organism evidence="11 12">
    <name type="scientific">Candidatus Desulfatifera sulfidica</name>
    <dbReference type="NCBI Taxonomy" id="2841691"/>
    <lineage>
        <taxon>Bacteria</taxon>
        <taxon>Pseudomonadati</taxon>
        <taxon>Thermodesulfobacteriota</taxon>
        <taxon>Desulfobulbia</taxon>
        <taxon>Desulfobulbales</taxon>
        <taxon>Desulfobulbaceae</taxon>
        <taxon>Candidatus Desulfatifera</taxon>
    </lineage>
</organism>
<evidence type="ECO:0000256" key="5">
    <source>
        <dbReference type="ARBA" id="ARBA00026066"/>
    </source>
</evidence>
<proteinExistence type="inferred from homology"/>
<evidence type="ECO:0000256" key="10">
    <source>
        <dbReference type="ARBA" id="ARBA00049878"/>
    </source>
</evidence>
<evidence type="ECO:0000256" key="3">
    <source>
        <dbReference type="ARBA" id="ARBA00011950"/>
    </source>
</evidence>
<gene>
    <name evidence="11" type="ORF">H8E79_06535</name>
</gene>
<dbReference type="Gene3D" id="3.90.1170.40">
    <property type="entry name" value="Molybdopterin biosynthesis MoaE subunit"/>
    <property type="match status" value="1"/>
</dbReference>
<sequence>MDISQRIAELKQQPGFKDNVGMILIHNGVVRNWSRSDRSPVTALEVTPDLIKIEELRQEYLKSEGIFDIIIEPLAGTFQPGDDLLFIIVAGDIRENIKPVLAELLDRVKAEALTKREIKAD</sequence>
<protein>
    <recommendedName>
        <fullName evidence="4">Molybdopterin synthase catalytic subunit</fullName>
        <ecNumber evidence="3">2.8.1.12</ecNumber>
    </recommendedName>
    <alternativeName>
        <fullName evidence="8">MPT synthase subunit 2</fullName>
    </alternativeName>
    <alternativeName>
        <fullName evidence="6">Molybdenum cofactor biosynthesis protein E</fullName>
    </alternativeName>
    <alternativeName>
        <fullName evidence="7">Molybdopterin-converting factor large subunit</fullName>
    </alternativeName>
    <alternativeName>
        <fullName evidence="9">Molybdopterin-converting factor subunit 2</fullName>
    </alternativeName>
</protein>
<dbReference type="AlphaFoldDB" id="A0A8J6TDV9"/>
<dbReference type="InterPro" id="IPR003448">
    <property type="entry name" value="Mopterin_biosynth_MoaE"/>
</dbReference>
<evidence type="ECO:0000256" key="2">
    <source>
        <dbReference type="ARBA" id="ARBA00005426"/>
    </source>
</evidence>
<evidence type="ECO:0000256" key="1">
    <source>
        <dbReference type="ARBA" id="ARBA00005046"/>
    </source>
</evidence>
<dbReference type="Proteomes" id="UP000599024">
    <property type="component" value="Unassembled WGS sequence"/>
</dbReference>
<dbReference type="SUPFAM" id="SSF54690">
    <property type="entry name" value="Molybdopterin synthase subunit MoaE"/>
    <property type="match status" value="1"/>
</dbReference>
<dbReference type="GO" id="GO:0030366">
    <property type="term" value="F:molybdopterin synthase activity"/>
    <property type="evidence" value="ECO:0007669"/>
    <property type="project" value="UniProtKB-EC"/>
</dbReference>
<evidence type="ECO:0000313" key="12">
    <source>
        <dbReference type="Proteomes" id="UP000599024"/>
    </source>
</evidence>